<accession>A0ABU4S1V1</accession>
<reference evidence="3 4" key="1">
    <citation type="submission" date="2023-11" db="EMBL/GenBank/DDBJ databases">
        <title>Gilvimarinus fulvus sp. nov., isolated from the surface of Kelp.</title>
        <authorList>
            <person name="Sun Y.Y."/>
            <person name="Gong Y."/>
            <person name="Du Z.J."/>
        </authorList>
    </citation>
    <scope>NUCLEOTIDE SEQUENCE [LARGE SCALE GENOMIC DNA]</scope>
    <source>
        <strain evidence="3 4">SDUM040013</strain>
    </source>
</reference>
<comment type="similarity">
    <text evidence="1">Belongs to the LDH2/MDH2 oxidoreductase family.</text>
</comment>
<dbReference type="Gene3D" id="3.30.1370.60">
    <property type="entry name" value="Hypothetical oxidoreductase yiak, domain 2"/>
    <property type="match status" value="1"/>
</dbReference>
<name>A0ABU4S1V1_9GAMM</name>
<dbReference type="EMBL" id="JAXAFO010000040">
    <property type="protein sequence ID" value="MDX6851131.1"/>
    <property type="molecule type" value="Genomic_DNA"/>
</dbReference>
<protein>
    <submittedName>
        <fullName evidence="3">Ldh family oxidoreductase</fullName>
    </submittedName>
</protein>
<dbReference type="SUPFAM" id="SSF89733">
    <property type="entry name" value="L-sulfolactate dehydrogenase-like"/>
    <property type="match status" value="1"/>
</dbReference>
<dbReference type="RefSeq" id="WP_302721684.1">
    <property type="nucleotide sequence ID" value="NZ_JAULRU010000371.1"/>
</dbReference>
<dbReference type="Gene3D" id="1.10.1530.10">
    <property type="match status" value="1"/>
</dbReference>
<evidence type="ECO:0000256" key="2">
    <source>
        <dbReference type="ARBA" id="ARBA00023002"/>
    </source>
</evidence>
<keyword evidence="2" id="KW-0560">Oxidoreductase</keyword>
<evidence type="ECO:0000313" key="4">
    <source>
        <dbReference type="Proteomes" id="UP001273505"/>
    </source>
</evidence>
<dbReference type="Proteomes" id="UP001273505">
    <property type="component" value="Unassembled WGS sequence"/>
</dbReference>
<organism evidence="3 4">
    <name type="scientific">Gilvimarinus gilvus</name>
    <dbReference type="NCBI Taxonomy" id="3058038"/>
    <lineage>
        <taxon>Bacteria</taxon>
        <taxon>Pseudomonadati</taxon>
        <taxon>Pseudomonadota</taxon>
        <taxon>Gammaproteobacteria</taxon>
        <taxon>Cellvibrionales</taxon>
        <taxon>Cellvibrionaceae</taxon>
        <taxon>Gilvimarinus</taxon>
    </lineage>
</organism>
<dbReference type="InterPro" id="IPR036111">
    <property type="entry name" value="Mal/L-sulfo/L-lacto_DH-like_sf"/>
</dbReference>
<keyword evidence="4" id="KW-1185">Reference proteome</keyword>
<dbReference type="Pfam" id="PF02615">
    <property type="entry name" value="Ldh_2"/>
    <property type="match status" value="1"/>
</dbReference>
<dbReference type="InterPro" id="IPR043143">
    <property type="entry name" value="Mal/L-sulf/L-lact_DH-like_NADP"/>
</dbReference>
<evidence type="ECO:0000256" key="1">
    <source>
        <dbReference type="ARBA" id="ARBA00006056"/>
    </source>
</evidence>
<comment type="caution">
    <text evidence="3">The sequence shown here is derived from an EMBL/GenBank/DDBJ whole genome shotgun (WGS) entry which is preliminary data.</text>
</comment>
<dbReference type="InterPro" id="IPR043144">
    <property type="entry name" value="Mal/L-sulf/L-lact_DH-like_ah"/>
</dbReference>
<sequence>MHTSFRINHQMLQRKVSLRLQQADLSAERADIEAQLMVAADLAEVPSHGIKMLPKLIAALDDGRINAKPSETITSQFAAVSILDCDYGSGRAAALRAMQRAVAQAQTCGIGLCLAKNTSHWGRAHAYATYAAREGCIGICSTNAIPSMAAWQARTKVFGNNPLAIGVPAPTLAEPCVIDMAMSQASVGKVATLLQQGTKVPDGLGFDAAGNPSSDAQQLLAGALAAFGGHKGEGLSLMLEMLSAGLTGGDFTHQLQQKDQSGIDGGSSKFFIAINVAAFLPIDEYQRRICELFDHLNTTAPAFQYPGARGWKCHQANLKLGVPLHPELLQQLQAIGITLN</sequence>
<dbReference type="InterPro" id="IPR003767">
    <property type="entry name" value="Malate/L-lactate_DH-like"/>
</dbReference>
<proteinExistence type="inferred from homology"/>
<evidence type="ECO:0000313" key="3">
    <source>
        <dbReference type="EMBL" id="MDX6851131.1"/>
    </source>
</evidence>
<dbReference type="PANTHER" id="PTHR11091">
    <property type="entry name" value="OXIDOREDUCTASE-RELATED"/>
    <property type="match status" value="1"/>
</dbReference>
<dbReference type="PANTHER" id="PTHR11091:SF0">
    <property type="entry name" value="MALATE DEHYDROGENASE"/>
    <property type="match status" value="1"/>
</dbReference>
<gene>
    <name evidence="3" type="ORF">SCD92_17265</name>
</gene>